<dbReference type="AlphaFoldDB" id="A0A1B2EN53"/>
<dbReference type="PANTHER" id="PTHR47837:SF1">
    <property type="entry name" value="GTP PYROPHOSPHOKINASE YJBM"/>
    <property type="match status" value="1"/>
</dbReference>
<proteinExistence type="predicted"/>
<evidence type="ECO:0000259" key="1">
    <source>
        <dbReference type="SMART" id="SM00954"/>
    </source>
</evidence>
<dbReference type="KEGG" id="moc:BB934_26765"/>
<dbReference type="Pfam" id="PF04607">
    <property type="entry name" value="RelA_SpoT"/>
    <property type="match status" value="1"/>
</dbReference>
<name>A0A1B2EN53_9HYPH</name>
<dbReference type="Gene3D" id="3.30.460.10">
    <property type="entry name" value="Beta Polymerase, domain 2"/>
    <property type="match status" value="1"/>
</dbReference>
<gene>
    <name evidence="2" type="ORF">BB934_26765</name>
</gene>
<dbReference type="SUPFAM" id="SSF81301">
    <property type="entry name" value="Nucleotidyltransferase"/>
    <property type="match status" value="1"/>
</dbReference>
<dbReference type="InterPro" id="IPR007685">
    <property type="entry name" value="RelA_SpoT"/>
</dbReference>
<reference evidence="2" key="1">
    <citation type="submission" date="2016-07" db="EMBL/GenBank/DDBJ databases">
        <title>Microvirga ossetica sp. nov. a new species of rhizobia isolated from root nodules of the legume species Vicia alpestris Steven originated from North Ossetia region in the Caucasus.</title>
        <authorList>
            <person name="Safronova V.I."/>
            <person name="Kuznetsova I.G."/>
            <person name="Sazanova A.L."/>
            <person name="Belimov A."/>
            <person name="Andronov E."/>
            <person name="Osledkin Y.S."/>
            <person name="Onishchuk O.P."/>
            <person name="Kurchak O.N."/>
            <person name="Shaposhnikov A.I."/>
            <person name="Willems A."/>
            <person name="Tikhonovich I.A."/>
        </authorList>
    </citation>
    <scope>NUCLEOTIDE SEQUENCE [LARGE SCALE GENOMIC DNA]</scope>
    <source>
        <strain evidence="2">V5/3M</strain>
    </source>
</reference>
<protein>
    <recommendedName>
        <fullName evidence="1">RelA/SpoT domain-containing protein</fullName>
    </recommendedName>
</protein>
<dbReference type="CDD" id="cd05399">
    <property type="entry name" value="NT_Rel-Spo_like"/>
    <property type="match status" value="1"/>
</dbReference>
<organism evidence="2">
    <name type="scientific">Microvirga ossetica</name>
    <dbReference type="NCBI Taxonomy" id="1882682"/>
    <lineage>
        <taxon>Bacteria</taxon>
        <taxon>Pseudomonadati</taxon>
        <taxon>Pseudomonadota</taxon>
        <taxon>Alphaproteobacteria</taxon>
        <taxon>Hyphomicrobiales</taxon>
        <taxon>Methylobacteriaceae</taxon>
        <taxon>Microvirga</taxon>
    </lineage>
</organism>
<dbReference type="SMART" id="SM00954">
    <property type="entry name" value="RelA_SpoT"/>
    <property type="match status" value="1"/>
</dbReference>
<accession>A0A1B2EN53</accession>
<dbReference type="EMBL" id="CP016616">
    <property type="protein sequence ID" value="ANY81381.1"/>
    <property type="molecule type" value="Genomic_DNA"/>
</dbReference>
<dbReference type="PANTHER" id="PTHR47837">
    <property type="entry name" value="GTP PYROPHOSPHOKINASE YJBM"/>
    <property type="match status" value="1"/>
</dbReference>
<evidence type="ECO:0000313" key="2">
    <source>
        <dbReference type="EMBL" id="ANY81381.1"/>
    </source>
</evidence>
<dbReference type="InterPro" id="IPR043519">
    <property type="entry name" value="NT_sf"/>
</dbReference>
<feature type="domain" description="RelA/SpoT" evidence="1">
    <location>
        <begin position="4"/>
        <end position="119"/>
    </location>
</feature>
<dbReference type="InterPro" id="IPR052366">
    <property type="entry name" value="GTP_Pyrophosphokinase"/>
</dbReference>
<dbReference type="GO" id="GO:0015969">
    <property type="term" value="P:guanosine tetraphosphate metabolic process"/>
    <property type="evidence" value="ECO:0007669"/>
    <property type="project" value="InterPro"/>
</dbReference>
<sequence>MQAIRRKLKRMDDKSTPLGLNQLQDLGGCRAVMNTMDDVDALVCAIREWFPHECRGENDYIRQAKSDGYRCHHLKYAYKGKGATTVYEGRRIELQVRTVLQHSWATAVEAVGLFRGEELKSGKGSDEWLRLFQLMSSEFAVAERCDPAIGMLSSRQRMRELKELNKALGAVKVLDDLSHAVHWATDAITPHNRPAYYLISYDNETRQVTVSPYFKTHYAIAGYESAESLDNISGLDTTNVVLVEADKVDNLTRAYPNYFGDVQLFKMQLNALVHGHPVSEFKIALQQRTIQKPRENPDASWIGRRGLWVEPVRKSINPKKDSGG</sequence>